<feature type="transmembrane region" description="Helical" evidence="7">
    <location>
        <begin position="409"/>
        <end position="432"/>
    </location>
</feature>
<dbReference type="SMART" id="SM00220">
    <property type="entry name" value="S_TKc"/>
    <property type="match status" value="1"/>
</dbReference>
<dbReference type="RefSeq" id="WP_145197763.1">
    <property type="nucleotide sequence ID" value="NZ_CP036434.1"/>
</dbReference>
<evidence type="ECO:0000256" key="3">
    <source>
        <dbReference type="ARBA" id="ARBA00022777"/>
    </source>
</evidence>
<dbReference type="GO" id="GO:0004674">
    <property type="term" value="F:protein serine/threonine kinase activity"/>
    <property type="evidence" value="ECO:0007669"/>
    <property type="project" value="UniProtKB-EC"/>
</dbReference>
<feature type="region of interest" description="Disordered" evidence="6">
    <location>
        <begin position="327"/>
        <end position="347"/>
    </location>
</feature>
<gene>
    <name evidence="9" type="primary">pknB_14</name>
    <name evidence="9" type="ORF">Poly30_25620</name>
</gene>
<keyword evidence="2 5" id="KW-0547">Nucleotide-binding</keyword>
<dbReference type="Pfam" id="PF00069">
    <property type="entry name" value="Pkinase"/>
    <property type="match status" value="1"/>
</dbReference>
<evidence type="ECO:0000256" key="7">
    <source>
        <dbReference type="SAM" id="Phobius"/>
    </source>
</evidence>
<evidence type="ECO:0000256" key="5">
    <source>
        <dbReference type="PROSITE-ProRule" id="PRU10141"/>
    </source>
</evidence>
<sequence>MGKNYPLKAIEALFAGALERPAGRPREAWLKHAAGSDAGLLAEVYALLAAHENSGTFLEKGALLAMEKEPDSGRDALIDAQIGTRLGPYELTELLGEGGFGTVFKARQTEPVRREVALKVIKLGMDTRQVIARFEAERQALAMLDHPCIARVLDAGSTTNGRPYFVMDLASGQDLTRFCDGEGLSVEERCRVFIDLCHAMQHAHQRGIIHRDLKPSNVLASRVEGRIIPKVIDFGIAKATGEDAAEASMFTELGQIIGTPIYMSPEQATGGADIDTRADVYSLGVILYELLTGVTPLSTDDVRASSADLASFLRDFEPLAPSQRLNAPRKGLEEAAKARKASPSELRSRVRGDLDHIVLCALEGDRNQRYESAAALARDVQRALENRPIEARPPSSVRRSVKFVRRHRVAVAAAAAVLAAAFAGVAVSIGSLRSKRDQGMVLQSVLEAANDVTAVGGFEDTAADIERRIARVYSPDAPIIVDALATLADRLGRRGAMAESLEARRRALQAAVRIHGKDAEETDLARAALGLQLARMGQRDEAQQELASAVAADSVRSAPGTPAFNSARIELAQQLLDDDQLARAAEVAITADRVAQTAGAEDRQLRAEALEALVQVHGRSGAPEATQAAMVAWEKLLQTYEQALPTTSLFVLRKHIECGRWLLSVGEPAGAAREARAVLQSLLRVADAPVDLELSALRLINRASMDAPTAVSSDEAKELLRREVALSKRTHGESSAAYVETLRSAGDQLEQAGDMGGALQMLCTRFKTIRIQSAKVNDLARGALLKVLADELGAKADSVCRRDDLEPDAYFAAREAVGLALEITPEDAFMLEAELILTVRTGRYANLFSLIENFRRVTGMSGEHPLILALQAIGYSVQRANMAQALSNLEKASKLAEEPQFVSTPRLRETMEWARRTVSLAAGTQVDDGVRTGADSK</sequence>
<accession>A0A518ESJ3</accession>
<evidence type="ECO:0000259" key="8">
    <source>
        <dbReference type="PROSITE" id="PS50011"/>
    </source>
</evidence>
<keyword evidence="7" id="KW-0472">Membrane</keyword>
<dbReference type="SUPFAM" id="SSF48452">
    <property type="entry name" value="TPR-like"/>
    <property type="match status" value="1"/>
</dbReference>
<organism evidence="9 10">
    <name type="scientific">Saltatorellus ferox</name>
    <dbReference type="NCBI Taxonomy" id="2528018"/>
    <lineage>
        <taxon>Bacteria</taxon>
        <taxon>Pseudomonadati</taxon>
        <taxon>Planctomycetota</taxon>
        <taxon>Planctomycetia</taxon>
        <taxon>Planctomycetia incertae sedis</taxon>
        <taxon>Saltatorellus</taxon>
    </lineage>
</organism>
<protein>
    <submittedName>
        <fullName evidence="9">Serine/threonine-protein kinase PknB</fullName>
        <ecNumber evidence="9">2.7.11.1</ecNumber>
    </submittedName>
</protein>
<dbReference type="PROSITE" id="PS00107">
    <property type="entry name" value="PROTEIN_KINASE_ATP"/>
    <property type="match status" value="1"/>
</dbReference>
<dbReference type="CDD" id="cd14014">
    <property type="entry name" value="STKc_PknB_like"/>
    <property type="match status" value="1"/>
</dbReference>
<dbReference type="PROSITE" id="PS50011">
    <property type="entry name" value="PROTEIN_KINASE_DOM"/>
    <property type="match status" value="1"/>
</dbReference>
<reference evidence="9 10" key="1">
    <citation type="submission" date="2019-02" db="EMBL/GenBank/DDBJ databases">
        <title>Deep-cultivation of Planctomycetes and their phenomic and genomic characterization uncovers novel biology.</title>
        <authorList>
            <person name="Wiegand S."/>
            <person name="Jogler M."/>
            <person name="Boedeker C."/>
            <person name="Pinto D."/>
            <person name="Vollmers J."/>
            <person name="Rivas-Marin E."/>
            <person name="Kohn T."/>
            <person name="Peeters S.H."/>
            <person name="Heuer A."/>
            <person name="Rast P."/>
            <person name="Oberbeckmann S."/>
            <person name="Bunk B."/>
            <person name="Jeske O."/>
            <person name="Meyerdierks A."/>
            <person name="Storesund J.E."/>
            <person name="Kallscheuer N."/>
            <person name="Luecker S."/>
            <person name="Lage O.M."/>
            <person name="Pohl T."/>
            <person name="Merkel B.J."/>
            <person name="Hornburger P."/>
            <person name="Mueller R.-W."/>
            <person name="Bruemmer F."/>
            <person name="Labrenz M."/>
            <person name="Spormann A.M."/>
            <person name="Op den Camp H."/>
            <person name="Overmann J."/>
            <person name="Amann R."/>
            <person name="Jetten M.S.M."/>
            <person name="Mascher T."/>
            <person name="Medema M.H."/>
            <person name="Devos D.P."/>
            <person name="Kaster A.-K."/>
            <person name="Ovreas L."/>
            <person name="Rohde M."/>
            <person name="Galperin M.Y."/>
            <person name="Jogler C."/>
        </authorList>
    </citation>
    <scope>NUCLEOTIDE SEQUENCE [LARGE SCALE GENOMIC DNA]</scope>
    <source>
        <strain evidence="9 10">Poly30</strain>
    </source>
</reference>
<keyword evidence="7" id="KW-1133">Transmembrane helix</keyword>
<dbReference type="Gene3D" id="1.25.40.10">
    <property type="entry name" value="Tetratricopeptide repeat domain"/>
    <property type="match status" value="1"/>
</dbReference>
<evidence type="ECO:0000256" key="2">
    <source>
        <dbReference type="ARBA" id="ARBA00022741"/>
    </source>
</evidence>
<evidence type="ECO:0000256" key="6">
    <source>
        <dbReference type="SAM" id="MobiDB-lite"/>
    </source>
</evidence>
<keyword evidence="4 5" id="KW-0067">ATP-binding</keyword>
<keyword evidence="10" id="KW-1185">Reference proteome</keyword>
<dbReference type="PANTHER" id="PTHR43289:SF6">
    <property type="entry name" value="SERINE_THREONINE-PROTEIN KINASE NEKL-3"/>
    <property type="match status" value="1"/>
</dbReference>
<evidence type="ECO:0000313" key="10">
    <source>
        <dbReference type="Proteomes" id="UP000320390"/>
    </source>
</evidence>
<dbReference type="InterPro" id="IPR011009">
    <property type="entry name" value="Kinase-like_dom_sf"/>
</dbReference>
<dbReference type="PANTHER" id="PTHR43289">
    <property type="entry name" value="MITOGEN-ACTIVATED PROTEIN KINASE KINASE KINASE 20-RELATED"/>
    <property type="match status" value="1"/>
</dbReference>
<dbReference type="Gene3D" id="1.10.510.10">
    <property type="entry name" value="Transferase(Phosphotransferase) domain 1"/>
    <property type="match status" value="1"/>
</dbReference>
<dbReference type="GO" id="GO:0005524">
    <property type="term" value="F:ATP binding"/>
    <property type="evidence" value="ECO:0007669"/>
    <property type="project" value="UniProtKB-UniRule"/>
</dbReference>
<evidence type="ECO:0000313" key="9">
    <source>
        <dbReference type="EMBL" id="QDV07043.1"/>
    </source>
</evidence>
<dbReference type="AlphaFoldDB" id="A0A518ESJ3"/>
<dbReference type="OrthoDB" id="258731at2"/>
<keyword evidence="7" id="KW-0812">Transmembrane</keyword>
<dbReference type="InterPro" id="IPR017441">
    <property type="entry name" value="Protein_kinase_ATP_BS"/>
</dbReference>
<keyword evidence="3 9" id="KW-0418">Kinase</keyword>
<dbReference type="SUPFAM" id="SSF56112">
    <property type="entry name" value="Protein kinase-like (PK-like)"/>
    <property type="match status" value="1"/>
</dbReference>
<feature type="domain" description="Protein kinase" evidence="8">
    <location>
        <begin position="89"/>
        <end position="384"/>
    </location>
</feature>
<name>A0A518ESJ3_9BACT</name>
<proteinExistence type="predicted"/>
<dbReference type="InterPro" id="IPR000719">
    <property type="entry name" value="Prot_kinase_dom"/>
</dbReference>
<feature type="binding site" evidence="5">
    <location>
        <position position="119"/>
    </location>
    <ligand>
        <name>ATP</name>
        <dbReference type="ChEBI" id="CHEBI:30616"/>
    </ligand>
</feature>
<evidence type="ECO:0000256" key="1">
    <source>
        <dbReference type="ARBA" id="ARBA00022679"/>
    </source>
</evidence>
<dbReference type="EC" id="2.7.11.1" evidence="9"/>
<keyword evidence="1 9" id="KW-0808">Transferase</keyword>
<evidence type="ECO:0000256" key="4">
    <source>
        <dbReference type="ARBA" id="ARBA00022840"/>
    </source>
</evidence>
<dbReference type="InterPro" id="IPR011990">
    <property type="entry name" value="TPR-like_helical_dom_sf"/>
</dbReference>
<dbReference type="Proteomes" id="UP000320390">
    <property type="component" value="Chromosome"/>
</dbReference>
<dbReference type="EMBL" id="CP036434">
    <property type="protein sequence ID" value="QDV07043.1"/>
    <property type="molecule type" value="Genomic_DNA"/>
</dbReference>